<accession>A0A059EWW1</accession>
<dbReference type="Pfam" id="PF04037">
    <property type="entry name" value="DUF382"/>
    <property type="match status" value="1"/>
</dbReference>
<organism evidence="3 4">
    <name type="scientific">Anncaliia algerae PRA339</name>
    <dbReference type="NCBI Taxonomy" id="1288291"/>
    <lineage>
        <taxon>Eukaryota</taxon>
        <taxon>Fungi</taxon>
        <taxon>Fungi incertae sedis</taxon>
        <taxon>Microsporidia</taxon>
        <taxon>Tubulinosematoidea</taxon>
        <taxon>Tubulinosematidae</taxon>
        <taxon>Anncaliia</taxon>
    </lineage>
</organism>
<dbReference type="VEuPathDB" id="MicrosporidiaDB:H312_03381"/>
<reference evidence="3 4" key="2">
    <citation type="submission" date="2014-03" db="EMBL/GenBank/DDBJ databases">
        <title>The Genome Sequence of Anncaliia algerae insect isolate PRA339.</title>
        <authorList>
            <consortium name="The Broad Institute Genome Sequencing Platform"/>
            <consortium name="The Broad Institute Genome Sequencing Center for Infectious Disease"/>
            <person name="Cuomo C."/>
            <person name="Becnel J."/>
            <person name="Sanscrainte N."/>
            <person name="Walker B."/>
            <person name="Young S.K."/>
            <person name="Zeng Q."/>
            <person name="Gargeya S."/>
            <person name="Fitzgerald M."/>
            <person name="Haas B."/>
            <person name="Abouelleil A."/>
            <person name="Alvarado L."/>
            <person name="Arachchi H.M."/>
            <person name="Berlin A.M."/>
            <person name="Chapman S.B."/>
            <person name="Dewar J."/>
            <person name="Goldberg J."/>
            <person name="Griggs A."/>
            <person name="Gujja S."/>
            <person name="Hansen M."/>
            <person name="Howarth C."/>
            <person name="Imamovic A."/>
            <person name="Larimer J."/>
            <person name="McCowan C."/>
            <person name="Murphy C."/>
            <person name="Neiman D."/>
            <person name="Pearson M."/>
            <person name="Priest M."/>
            <person name="Roberts A."/>
            <person name="Saif S."/>
            <person name="Shea T."/>
            <person name="Sisk P."/>
            <person name="Sykes S."/>
            <person name="Wortman J."/>
            <person name="Nusbaum C."/>
            <person name="Birren B."/>
        </authorList>
    </citation>
    <scope>NUCLEOTIDE SEQUENCE [LARGE SCALE GENOMIC DNA]</scope>
    <source>
        <strain evidence="3 4">PRA339</strain>
    </source>
</reference>
<keyword evidence="4" id="KW-1185">Reference proteome</keyword>
<dbReference type="EMBL" id="KK365320">
    <property type="protein sequence ID" value="KCZ79234.1"/>
    <property type="molecule type" value="Genomic_DNA"/>
</dbReference>
<sequence length="176" mass="20983">MKEQKIPRKIKKLYERQNRFEVEKIKSNYPEYLTIEDIDSPDIELLTKCKSVDNSIPVPFFWKYKKVNPIYKLNVPFIVPSIIKEKEFTLSLDEMIKNIPRKRIIGYGELTREDYSFKTQLKSMKPGYMSMELISALNLKEGVKYPWYDKIEYFGIPTHFSDAKLDDFIVKIYSDN</sequence>
<dbReference type="Proteomes" id="UP000030655">
    <property type="component" value="Unassembled WGS sequence"/>
</dbReference>
<dbReference type="Pfam" id="PF04046">
    <property type="entry name" value="PSP"/>
    <property type="match status" value="1"/>
</dbReference>
<dbReference type="STRING" id="1288291.A0A059EWW1"/>
<dbReference type="AlphaFoldDB" id="A0A059EWW1"/>
<protein>
    <submittedName>
        <fullName evidence="3">Uncharacterized protein</fullName>
    </submittedName>
</protein>
<dbReference type="InterPro" id="IPR007180">
    <property type="entry name" value="DUF382"/>
</dbReference>
<dbReference type="HOGENOM" id="CLU_1524759_0_0_1"/>
<evidence type="ECO:0000259" key="1">
    <source>
        <dbReference type="Pfam" id="PF04037"/>
    </source>
</evidence>
<feature type="domain" description="DUF382" evidence="1">
    <location>
        <begin position="29"/>
        <end position="88"/>
    </location>
</feature>
<dbReference type="PANTHER" id="PTHR12785">
    <property type="entry name" value="SPLICING FACTOR 3B"/>
    <property type="match status" value="1"/>
</dbReference>
<evidence type="ECO:0000313" key="4">
    <source>
        <dbReference type="Proteomes" id="UP000030655"/>
    </source>
</evidence>
<dbReference type="InterPro" id="IPR006568">
    <property type="entry name" value="PSP_pro-rich"/>
</dbReference>
<dbReference type="PANTHER" id="PTHR12785:SF6">
    <property type="entry name" value="SPLICING FACTOR 3B SUBUNIT 2"/>
    <property type="match status" value="1"/>
</dbReference>
<proteinExistence type="predicted"/>
<evidence type="ECO:0000259" key="2">
    <source>
        <dbReference type="Pfam" id="PF04046"/>
    </source>
</evidence>
<feature type="domain" description="PSP proline-rich" evidence="2">
    <location>
        <begin position="125"/>
        <end position="164"/>
    </location>
</feature>
<gene>
    <name evidence="3" type="ORF">H312_03381</name>
</gene>
<evidence type="ECO:0000313" key="3">
    <source>
        <dbReference type="EMBL" id="KCZ79234.1"/>
    </source>
</evidence>
<name>A0A059EWW1_9MICR</name>
<reference evidence="4" key="1">
    <citation type="submission" date="2013-02" db="EMBL/GenBank/DDBJ databases">
        <authorList>
            <consortium name="The Broad Institute Genome Sequencing Platform"/>
            <person name="Cuomo C."/>
            <person name="Becnel J."/>
            <person name="Sanscrainte N."/>
            <person name="Walker B."/>
            <person name="Young S.K."/>
            <person name="Zeng Q."/>
            <person name="Gargeya S."/>
            <person name="Fitzgerald M."/>
            <person name="Haas B."/>
            <person name="Abouelleil A."/>
            <person name="Alvarado L."/>
            <person name="Arachchi H.M."/>
            <person name="Berlin A.M."/>
            <person name="Chapman S.B."/>
            <person name="Dewar J."/>
            <person name="Goldberg J."/>
            <person name="Griggs A."/>
            <person name="Gujja S."/>
            <person name="Hansen M."/>
            <person name="Howarth C."/>
            <person name="Imamovic A."/>
            <person name="Larimer J."/>
            <person name="McCowan C."/>
            <person name="Murphy C."/>
            <person name="Neiman D."/>
            <person name="Pearson M."/>
            <person name="Priest M."/>
            <person name="Roberts A."/>
            <person name="Saif S."/>
            <person name="Shea T."/>
            <person name="Sisk P."/>
            <person name="Sykes S."/>
            <person name="Wortman J."/>
            <person name="Nusbaum C."/>
            <person name="Birren B."/>
        </authorList>
    </citation>
    <scope>NUCLEOTIDE SEQUENCE [LARGE SCALE GENOMIC DNA]</scope>
    <source>
        <strain evidence="4">PRA339</strain>
    </source>
</reference>
<dbReference type="GO" id="GO:0005634">
    <property type="term" value="C:nucleus"/>
    <property type="evidence" value="ECO:0007669"/>
    <property type="project" value="InterPro"/>
</dbReference>
<dbReference type="InterPro" id="IPR052584">
    <property type="entry name" value="U2_snRNP_Complex_Component"/>
</dbReference>
<dbReference type="OrthoDB" id="10260794at2759"/>